<feature type="region of interest" description="Disordered" evidence="1">
    <location>
        <begin position="1"/>
        <end position="23"/>
    </location>
</feature>
<dbReference type="EMBL" id="ML737168">
    <property type="protein sequence ID" value="KAE8338326.1"/>
    <property type="molecule type" value="Genomic_DNA"/>
</dbReference>
<evidence type="ECO:0000256" key="2">
    <source>
        <dbReference type="SAM" id="Phobius"/>
    </source>
</evidence>
<sequence>MLHFIPGKLTEGQKKNEEKKRPPNDPVFITLGPFLLPPIVVLLLCALFFTFISIFLHEISVA</sequence>
<name>A0A5N6Y196_9EURO</name>
<organism evidence="3">
    <name type="scientific">Aspergillus arachidicola</name>
    <dbReference type="NCBI Taxonomy" id="656916"/>
    <lineage>
        <taxon>Eukaryota</taxon>
        <taxon>Fungi</taxon>
        <taxon>Dikarya</taxon>
        <taxon>Ascomycota</taxon>
        <taxon>Pezizomycotina</taxon>
        <taxon>Eurotiomycetes</taxon>
        <taxon>Eurotiomycetidae</taxon>
        <taxon>Eurotiales</taxon>
        <taxon>Aspergillaceae</taxon>
        <taxon>Aspergillus</taxon>
        <taxon>Aspergillus subgen. Circumdati</taxon>
    </lineage>
</organism>
<reference evidence="3" key="1">
    <citation type="submission" date="2019-04" db="EMBL/GenBank/DDBJ databases">
        <title>Friends and foes A comparative genomics study of 23 Aspergillus species from section Flavi.</title>
        <authorList>
            <consortium name="DOE Joint Genome Institute"/>
            <person name="Kjaerbolling I."/>
            <person name="Vesth T."/>
            <person name="Frisvad J.C."/>
            <person name="Nybo J.L."/>
            <person name="Theobald S."/>
            <person name="Kildgaard S."/>
            <person name="Isbrandt T."/>
            <person name="Kuo A."/>
            <person name="Sato A."/>
            <person name="Lyhne E.K."/>
            <person name="Kogle M.E."/>
            <person name="Wiebenga A."/>
            <person name="Kun R.S."/>
            <person name="Lubbers R.J."/>
            <person name="Makela M.R."/>
            <person name="Barry K."/>
            <person name="Chovatia M."/>
            <person name="Clum A."/>
            <person name="Daum C."/>
            <person name="Haridas S."/>
            <person name="He G."/>
            <person name="LaButti K."/>
            <person name="Lipzen A."/>
            <person name="Mondo S."/>
            <person name="Riley R."/>
            <person name="Salamov A."/>
            <person name="Simmons B.A."/>
            <person name="Magnuson J.K."/>
            <person name="Henrissat B."/>
            <person name="Mortensen U.H."/>
            <person name="Larsen T.O."/>
            <person name="Devries R.P."/>
            <person name="Grigoriev I.V."/>
            <person name="Machida M."/>
            <person name="Baker S.E."/>
            <person name="Andersen M.R."/>
        </authorList>
    </citation>
    <scope>NUCLEOTIDE SEQUENCE</scope>
    <source>
        <strain evidence="3">CBS 117612</strain>
    </source>
</reference>
<feature type="non-terminal residue" evidence="3">
    <location>
        <position position="1"/>
    </location>
</feature>
<dbReference type="Proteomes" id="UP000325558">
    <property type="component" value="Unassembled WGS sequence"/>
</dbReference>
<evidence type="ECO:0000256" key="1">
    <source>
        <dbReference type="SAM" id="MobiDB-lite"/>
    </source>
</evidence>
<protein>
    <submittedName>
        <fullName evidence="3">Uncharacterized protein</fullName>
    </submittedName>
</protein>
<feature type="transmembrane region" description="Helical" evidence="2">
    <location>
        <begin position="34"/>
        <end position="56"/>
    </location>
</feature>
<evidence type="ECO:0000313" key="3">
    <source>
        <dbReference type="EMBL" id="KAE8338326.1"/>
    </source>
</evidence>
<gene>
    <name evidence="3" type="ORF">BDV24DRAFT_138210</name>
</gene>
<keyword evidence="2" id="KW-0812">Transmembrane</keyword>
<dbReference type="AlphaFoldDB" id="A0A5N6Y196"/>
<accession>A0A5N6Y196</accession>
<keyword evidence="2" id="KW-1133">Transmembrane helix</keyword>
<proteinExistence type="predicted"/>
<feature type="compositionally biased region" description="Basic and acidic residues" evidence="1">
    <location>
        <begin position="11"/>
        <end position="23"/>
    </location>
</feature>
<keyword evidence="2" id="KW-0472">Membrane</keyword>